<dbReference type="EMBL" id="MUYU01000035">
    <property type="protein sequence ID" value="OOS20945.1"/>
    <property type="molecule type" value="Genomic_DNA"/>
</dbReference>
<evidence type="ECO:0000256" key="9">
    <source>
        <dbReference type="ARBA" id="ARBA00023125"/>
    </source>
</evidence>
<organism evidence="12 13">
    <name type="scientific">Moraxella pluranimalium</name>
    <dbReference type="NCBI Taxonomy" id="470453"/>
    <lineage>
        <taxon>Bacteria</taxon>
        <taxon>Pseudomonadati</taxon>
        <taxon>Pseudomonadota</taxon>
        <taxon>Gammaproteobacteria</taxon>
        <taxon>Moraxellales</taxon>
        <taxon>Moraxellaceae</taxon>
        <taxon>Moraxella</taxon>
    </lineage>
</organism>
<keyword evidence="5 10" id="KW-0680">Restriction system</keyword>
<dbReference type="NCBIfam" id="TIGR00348">
    <property type="entry name" value="hsdR"/>
    <property type="match status" value="1"/>
</dbReference>
<name>A0A1T0CF44_9GAMM</name>
<dbReference type="InterPro" id="IPR014001">
    <property type="entry name" value="Helicase_ATP-bd"/>
</dbReference>
<gene>
    <name evidence="12" type="ORF">B0680_10365</name>
</gene>
<keyword evidence="9 10" id="KW-0238">DNA-binding</keyword>
<dbReference type="GO" id="GO:0009307">
    <property type="term" value="P:DNA restriction-modification system"/>
    <property type="evidence" value="ECO:0007669"/>
    <property type="project" value="UniProtKB-KW"/>
</dbReference>
<evidence type="ECO:0000256" key="10">
    <source>
        <dbReference type="RuleBase" id="RU364115"/>
    </source>
</evidence>
<evidence type="ECO:0000256" key="4">
    <source>
        <dbReference type="ARBA" id="ARBA00022741"/>
    </source>
</evidence>
<dbReference type="OrthoDB" id="9758243at2"/>
<keyword evidence="7 10" id="KW-0378">Hydrolase</keyword>
<evidence type="ECO:0000256" key="8">
    <source>
        <dbReference type="ARBA" id="ARBA00022840"/>
    </source>
</evidence>
<dbReference type="GO" id="GO:0005524">
    <property type="term" value="F:ATP binding"/>
    <property type="evidence" value="ECO:0007669"/>
    <property type="project" value="UniProtKB-KW"/>
</dbReference>
<evidence type="ECO:0000259" key="11">
    <source>
        <dbReference type="PROSITE" id="PS51192"/>
    </source>
</evidence>
<keyword evidence="4 10" id="KW-0547">Nucleotide-binding</keyword>
<protein>
    <recommendedName>
        <fullName evidence="10">Type I restriction enzyme endonuclease subunit</fullName>
        <shortName evidence="10">R protein</shortName>
        <ecNumber evidence="10">3.1.21.3</ecNumber>
    </recommendedName>
</protein>
<dbReference type="Proteomes" id="UP000189800">
    <property type="component" value="Unassembled WGS sequence"/>
</dbReference>
<dbReference type="GO" id="GO:0009035">
    <property type="term" value="F:type I site-specific deoxyribonuclease activity"/>
    <property type="evidence" value="ECO:0007669"/>
    <property type="project" value="UniProtKB-EC"/>
</dbReference>
<keyword evidence="13" id="KW-1185">Reference proteome</keyword>
<reference evidence="12 13" key="1">
    <citation type="submission" date="2017-02" db="EMBL/GenBank/DDBJ databases">
        <title>Draft genome sequence of Moraxella pluranimalium CCUG 54913T type strain.</title>
        <authorList>
            <person name="Salva-Serra F."/>
            <person name="Engstrom-Jakobsson H."/>
            <person name="Thorell K."/>
            <person name="Jaen-Luchoro D."/>
            <person name="Gonzales-Siles L."/>
            <person name="Karlsson R."/>
            <person name="Yazdan S."/>
            <person name="Boulund F."/>
            <person name="Johnning A."/>
            <person name="Engstrand L."/>
            <person name="Kristiansson E."/>
            <person name="Moore E."/>
        </authorList>
    </citation>
    <scope>NUCLEOTIDE SEQUENCE [LARGE SCALE GENOMIC DNA]</scope>
    <source>
        <strain evidence="12 13">CCUG 54913</strain>
    </source>
</reference>
<proteinExistence type="inferred from homology"/>
<dbReference type="InterPro" id="IPR040980">
    <property type="entry name" value="SWI2_SNF2"/>
</dbReference>
<dbReference type="CDD" id="cd18800">
    <property type="entry name" value="SF2_C_EcoR124I-like"/>
    <property type="match status" value="1"/>
</dbReference>
<evidence type="ECO:0000256" key="2">
    <source>
        <dbReference type="ARBA" id="ARBA00008598"/>
    </source>
</evidence>
<evidence type="ECO:0000313" key="12">
    <source>
        <dbReference type="EMBL" id="OOS20945.1"/>
    </source>
</evidence>
<dbReference type="Pfam" id="PF18766">
    <property type="entry name" value="SWI2_SNF2"/>
    <property type="match status" value="1"/>
</dbReference>
<comment type="similarity">
    <text evidence="2 10">Belongs to the HsdR family.</text>
</comment>
<dbReference type="PROSITE" id="PS51192">
    <property type="entry name" value="HELICASE_ATP_BIND_1"/>
    <property type="match status" value="1"/>
</dbReference>
<dbReference type="InterPro" id="IPR004473">
    <property type="entry name" value="Restrct_endonuc_typeI_HsdR"/>
</dbReference>
<dbReference type="PANTHER" id="PTHR30195:SF15">
    <property type="entry name" value="TYPE I RESTRICTION ENZYME HINDI ENDONUCLEASE SUBUNIT"/>
    <property type="match status" value="1"/>
</dbReference>
<dbReference type="AlphaFoldDB" id="A0A1T0CF44"/>
<dbReference type="EC" id="3.1.21.3" evidence="10"/>
<comment type="subunit">
    <text evidence="10">The type I restriction/modification system is composed of three polypeptides R, M and S.</text>
</comment>
<dbReference type="Pfam" id="PF22679">
    <property type="entry name" value="T1R_D3-like"/>
    <property type="match status" value="1"/>
</dbReference>
<dbReference type="InterPro" id="IPR055180">
    <property type="entry name" value="HsdR_RecA-like_helicase_dom_2"/>
</dbReference>
<comment type="caution">
    <text evidence="12">The sequence shown here is derived from an EMBL/GenBank/DDBJ whole genome shotgun (WGS) entry which is preliminary data.</text>
</comment>
<sequence length="1054" mass="119024">MRFNENTLELHAIAVLEQAGWRHVHGSMILAEREYPWRADTSEVVLTHRLREAVARLNPQLPSAVVDEVVAVVVKPDIIDIAERNHHAYRYLKEGVPVRYTVDGVERTEYARLVDFYHPEYNSFDVVNQLAIRGRRINRRPDVILYLNGLPVVMMELKNPFDEHKDIRDAYQQLQTYKDEIAEAFVFNQFLVISDGMTARVGSLTADFDRFSPWRVVDERRHVRAVFEHELDGVLEGLCTPRQLLDYIQNFIVYERNHKGATIKKIAGYHQYYGVNQALVCTLQAAGEGGDGKIGVVWHTQGSGKSLSMLFYAGKVMASAGLNNPTLVIVTDRNDLDGQLFSTFSSGQELIRQTPIQADDREMLRQALAQRETGGVFFTTIQKFGLIEGELRHPVLNDRKNIIVITDEAHRSQYGFNQKLSHTGQYRTGYAQHLRDALPNASFIGFTGTPISLEDKDTRGVFGDYVSIYDIHDAVEDGATVPIIYEARQIKLEKSDEFDQVMAEVKRLETDEQAVSQDRALRLREKLFGTSGRLSALAEDIVMHFEQRITLTDGKAMIVAMSREICVKLYDALVAIRPEWHSDDIHQGAIKIIMTGSASDGEHLQKHLHSKEDKKTLESRFKNPDDPLKIVIVRDMWLTGFDAPCCHTMYIDKPMQGHNLMQAIARVNRVFANKSRDNGGLVVDYVGLTDALKEATATYTNAKGKGQVKVDIEAIFTKMQEYIEIIRGQFASRVADQRFDVASALASTDPSAVLMAVLKAANHIVALDQQTPPDPKAVDKTLRKNTFLQAVRHAKKGYSLCGAMSEVKAYQKELAFYDAVRATIVKNSVQKSATKPEAQIDLMAMLNQAVSTGGVVDLFDLLHQDKPNISILSEEFLGWVKQSDTPDLWALAIEKYLKSDIKTKGSTNLSLQKDFETRVSEAMNQYHSHQLTVVQVLEMLVQMSQEFYERLARGEALGLDPSEIAFYDALAKNASAISQLGDETLKQMAIEITDKLRKSVTVDWQYKDSVRAKMRVLVRRALQRYKYPPDKQDEAVDFVIQQAEELADLWSLAA</sequence>
<dbReference type="InterPro" id="IPR007409">
    <property type="entry name" value="Restrct_endonuc_type1_HsdR_N"/>
</dbReference>
<dbReference type="CDD" id="cd18030">
    <property type="entry name" value="DEXHc_RE_I_HsdR"/>
    <property type="match status" value="1"/>
</dbReference>
<dbReference type="STRING" id="470453.B0680_10365"/>
<dbReference type="Gene3D" id="3.40.50.300">
    <property type="entry name" value="P-loop containing nucleotide triphosphate hydrolases"/>
    <property type="match status" value="2"/>
</dbReference>
<feature type="domain" description="Helicase ATP-binding" evidence="11">
    <location>
        <begin position="286"/>
        <end position="468"/>
    </location>
</feature>
<keyword evidence="6 12" id="KW-0255">Endonuclease</keyword>
<evidence type="ECO:0000256" key="3">
    <source>
        <dbReference type="ARBA" id="ARBA00022722"/>
    </source>
</evidence>
<comment type="function">
    <text evidence="10">Subunit R is required for both nuclease and ATPase activities, but not for modification.</text>
</comment>
<dbReference type="Gene3D" id="3.90.1570.50">
    <property type="match status" value="1"/>
</dbReference>
<dbReference type="GO" id="GO:0003677">
    <property type="term" value="F:DNA binding"/>
    <property type="evidence" value="ECO:0007669"/>
    <property type="project" value="UniProtKB-KW"/>
</dbReference>
<dbReference type="PANTHER" id="PTHR30195">
    <property type="entry name" value="TYPE I SITE-SPECIFIC DEOXYRIBONUCLEASE PROTEIN SUBUNIT M AND R"/>
    <property type="match status" value="1"/>
</dbReference>
<dbReference type="InterPro" id="IPR021810">
    <property type="entry name" value="T1RH-like_C"/>
</dbReference>
<evidence type="ECO:0000256" key="1">
    <source>
        <dbReference type="ARBA" id="ARBA00000851"/>
    </source>
</evidence>
<dbReference type="SMART" id="SM00487">
    <property type="entry name" value="DEXDc"/>
    <property type="match status" value="1"/>
</dbReference>
<dbReference type="RefSeq" id="WP_078255019.1">
    <property type="nucleotide sequence ID" value="NZ_MUYU01000035.1"/>
</dbReference>
<keyword evidence="3" id="KW-0540">Nuclease</keyword>
<dbReference type="InterPro" id="IPR027417">
    <property type="entry name" value="P-loop_NTPase"/>
</dbReference>
<dbReference type="Pfam" id="PF11867">
    <property type="entry name" value="T1RH-like_C"/>
    <property type="match status" value="1"/>
</dbReference>
<dbReference type="InterPro" id="IPR051268">
    <property type="entry name" value="Type-I_R_enzyme_R_subunit"/>
</dbReference>
<dbReference type="SUPFAM" id="SSF52540">
    <property type="entry name" value="P-loop containing nucleoside triphosphate hydrolases"/>
    <property type="match status" value="2"/>
</dbReference>
<evidence type="ECO:0000313" key="13">
    <source>
        <dbReference type="Proteomes" id="UP000189800"/>
    </source>
</evidence>
<accession>A0A1T0CF44</accession>
<evidence type="ECO:0000256" key="6">
    <source>
        <dbReference type="ARBA" id="ARBA00022759"/>
    </source>
</evidence>
<evidence type="ECO:0000256" key="7">
    <source>
        <dbReference type="ARBA" id="ARBA00022801"/>
    </source>
</evidence>
<evidence type="ECO:0000256" key="5">
    <source>
        <dbReference type="ARBA" id="ARBA00022747"/>
    </source>
</evidence>
<dbReference type="CDD" id="cd22332">
    <property type="entry name" value="HsdR_N"/>
    <property type="match status" value="1"/>
</dbReference>
<comment type="catalytic activity">
    <reaction evidence="1 10">
        <text>Endonucleolytic cleavage of DNA to give random double-stranded fragments with terminal 5'-phosphates, ATP is simultaneously hydrolyzed.</text>
        <dbReference type="EC" id="3.1.21.3"/>
    </reaction>
</comment>
<keyword evidence="8 10" id="KW-0067">ATP-binding</keyword>
<dbReference type="Pfam" id="PF04313">
    <property type="entry name" value="HSDR_N"/>
    <property type="match status" value="1"/>
</dbReference>